<comment type="caution">
    <text evidence="1">The sequence shown here is derived from an EMBL/GenBank/DDBJ whole genome shotgun (WGS) entry which is preliminary data.</text>
</comment>
<evidence type="ECO:0000313" key="1">
    <source>
        <dbReference type="EMBL" id="CAL1289611.1"/>
    </source>
</evidence>
<proteinExistence type="predicted"/>
<gene>
    <name evidence="1" type="ORF">LARSCL_LOCUS16027</name>
</gene>
<protein>
    <submittedName>
        <fullName evidence="1">Uncharacterized protein</fullName>
    </submittedName>
</protein>
<accession>A0AAV2B166</accession>
<name>A0AAV2B166_9ARAC</name>
<dbReference type="Proteomes" id="UP001497382">
    <property type="component" value="Unassembled WGS sequence"/>
</dbReference>
<organism evidence="1 2">
    <name type="scientific">Larinioides sclopetarius</name>
    <dbReference type="NCBI Taxonomy" id="280406"/>
    <lineage>
        <taxon>Eukaryota</taxon>
        <taxon>Metazoa</taxon>
        <taxon>Ecdysozoa</taxon>
        <taxon>Arthropoda</taxon>
        <taxon>Chelicerata</taxon>
        <taxon>Arachnida</taxon>
        <taxon>Araneae</taxon>
        <taxon>Araneomorphae</taxon>
        <taxon>Entelegynae</taxon>
        <taxon>Araneoidea</taxon>
        <taxon>Araneidae</taxon>
        <taxon>Larinioides</taxon>
    </lineage>
</organism>
<evidence type="ECO:0000313" key="2">
    <source>
        <dbReference type="Proteomes" id="UP001497382"/>
    </source>
</evidence>
<sequence>MASYLSMRVLTAVFGQFAELSLVATRNDKNLLQPSLPAINAEETFQWGQPKSTTVVESRLFHNAMDPSGNGLELNFLNRKLLEELKSAIVATRTFNQW</sequence>
<reference evidence="1 2" key="1">
    <citation type="submission" date="2024-04" db="EMBL/GenBank/DDBJ databases">
        <authorList>
            <person name="Rising A."/>
            <person name="Reimegard J."/>
            <person name="Sonavane S."/>
            <person name="Akerstrom W."/>
            <person name="Nylinder S."/>
            <person name="Hedman E."/>
            <person name="Kallberg Y."/>
        </authorList>
    </citation>
    <scope>NUCLEOTIDE SEQUENCE [LARGE SCALE GENOMIC DNA]</scope>
</reference>
<dbReference type="AlphaFoldDB" id="A0AAV2B166"/>
<dbReference type="EMBL" id="CAXIEN010000252">
    <property type="protein sequence ID" value="CAL1289611.1"/>
    <property type="molecule type" value="Genomic_DNA"/>
</dbReference>
<keyword evidence="2" id="KW-1185">Reference proteome</keyword>